<feature type="domain" description="Tyr recombinase" evidence="2">
    <location>
        <begin position="1"/>
        <end position="70"/>
    </location>
</feature>
<protein>
    <submittedName>
        <fullName evidence="3">Tyrosine-type recombinase/integrase</fullName>
    </submittedName>
</protein>
<dbReference type="Gene3D" id="1.10.443.10">
    <property type="entry name" value="Intergrase catalytic core"/>
    <property type="match status" value="1"/>
</dbReference>
<dbReference type="SUPFAM" id="SSF56349">
    <property type="entry name" value="DNA breaking-rejoining enzymes"/>
    <property type="match status" value="1"/>
</dbReference>
<sequence length="89" mass="10382">MTKNGRSRFVPLSSRAVEIISTLPRTDERVFPVSDYTVDCAWWRAIKRAGINDFNFHDLRHMATTRLAKKLRELTFQVAIFIGRRKVMA</sequence>
<dbReference type="Pfam" id="PF00589">
    <property type="entry name" value="Phage_integrase"/>
    <property type="match status" value="1"/>
</dbReference>
<keyword evidence="4" id="KW-1185">Reference proteome</keyword>
<dbReference type="EMBL" id="CP136513">
    <property type="protein sequence ID" value="WOD20858.1"/>
    <property type="molecule type" value="Genomic_DNA"/>
</dbReference>
<dbReference type="Proteomes" id="UP001302652">
    <property type="component" value="Chromosome 1"/>
</dbReference>
<evidence type="ECO:0000256" key="1">
    <source>
        <dbReference type="ARBA" id="ARBA00023172"/>
    </source>
</evidence>
<dbReference type="InterPro" id="IPR011010">
    <property type="entry name" value="DNA_brk_join_enz"/>
</dbReference>
<evidence type="ECO:0000259" key="2">
    <source>
        <dbReference type="Pfam" id="PF00589"/>
    </source>
</evidence>
<keyword evidence="1" id="KW-0233">DNA recombination</keyword>
<dbReference type="InterPro" id="IPR002104">
    <property type="entry name" value="Integrase_catalytic"/>
</dbReference>
<dbReference type="InterPro" id="IPR013762">
    <property type="entry name" value="Integrase-like_cat_sf"/>
</dbReference>
<evidence type="ECO:0000313" key="4">
    <source>
        <dbReference type="Proteomes" id="UP001302652"/>
    </source>
</evidence>
<accession>A0ABZ0EX02</accession>
<proteinExistence type="predicted"/>
<gene>
    <name evidence="3" type="ORF">RW095_38135</name>
</gene>
<evidence type="ECO:0000313" key="3">
    <source>
        <dbReference type="EMBL" id="WOD20858.1"/>
    </source>
</evidence>
<organism evidence="3 4">
    <name type="scientific">Paraburkholderia kirstenboschensis</name>
    <dbReference type="NCBI Taxonomy" id="1245436"/>
    <lineage>
        <taxon>Bacteria</taxon>
        <taxon>Pseudomonadati</taxon>
        <taxon>Pseudomonadota</taxon>
        <taxon>Betaproteobacteria</taxon>
        <taxon>Burkholderiales</taxon>
        <taxon>Burkholderiaceae</taxon>
        <taxon>Paraburkholderia</taxon>
    </lineage>
</organism>
<reference evidence="3 4" key="1">
    <citation type="submission" date="2023-10" db="EMBL/GenBank/DDBJ databases">
        <title>Surface-active antibiotics is a multifunctional adaptation for post-fire microbes.</title>
        <authorList>
            <person name="Liu M.D."/>
            <person name="Du Y."/>
            <person name="Koupaei S.K."/>
            <person name="Kim N.R."/>
            <person name="Zhang W."/>
            <person name="Traxler M.F."/>
        </authorList>
    </citation>
    <scope>NUCLEOTIDE SEQUENCE [LARGE SCALE GENOMIC DNA]</scope>
    <source>
        <strain evidence="3 4">F3</strain>
    </source>
</reference>
<name>A0ABZ0EX02_9BURK</name>
<dbReference type="RefSeq" id="WP_317022813.1">
    <property type="nucleotide sequence ID" value="NZ_CP136513.1"/>
</dbReference>